<dbReference type="EC" id="6.3.2.4" evidence="6 19"/>
<dbReference type="UniPathway" id="UPA00219"/>
<reference evidence="25 26" key="1">
    <citation type="journal article" date="2016" name="Nat. Commun.">
        <title>Thousands of microbial genomes shed light on interconnected biogeochemical processes in an aquifer system.</title>
        <authorList>
            <person name="Anantharaman K."/>
            <person name="Brown C.T."/>
            <person name="Hug L.A."/>
            <person name="Sharon I."/>
            <person name="Castelle C.J."/>
            <person name="Probst A.J."/>
            <person name="Thomas B.C."/>
            <person name="Singh A."/>
            <person name="Wilkins M.J."/>
            <person name="Karaoz U."/>
            <person name="Brodie E.L."/>
            <person name="Williams K.H."/>
            <person name="Hubbard S.S."/>
            <person name="Banfield J.F."/>
        </authorList>
    </citation>
    <scope>NUCLEOTIDE SEQUENCE [LARGE SCALE GENOMIC DNA]</scope>
</reference>
<dbReference type="Pfam" id="PF01820">
    <property type="entry name" value="Dala_Dala_lig_N"/>
    <property type="match status" value="2"/>
</dbReference>
<feature type="binding site" evidence="22">
    <location>
        <position position="273"/>
    </location>
    <ligand>
        <name>Mg(2+)</name>
        <dbReference type="ChEBI" id="CHEBI:18420"/>
        <label>2</label>
    </ligand>
</feature>
<feature type="active site" evidence="20">
    <location>
        <position position="282"/>
    </location>
</feature>
<dbReference type="SUPFAM" id="SSF56059">
    <property type="entry name" value="Glutathione synthetase ATP-binding domain-like"/>
    <property type="match status" value="1"/>
</dbReference>
<keyword evidence="11 23" id="KW-0067">ATP-binding</keyword>
<comment type="pathway">
    <text evidence="4 19">Cell wall biogenesis; peptidoglycan biosynthesis.</text>
</comment>
<dbReference type="NCBIfam" id="NF002528">
    <property type="entry name" value="PRK01966.1-4"/>
    <property type="match status" value="1"/>
</dbReference>
<dbReference type="InterPro" id="IPR016185">
    <property type="entry name" value="PreATP-grasp_dom_sf"/>
</dbReference>
<organism evidence="25 26">
    <name type="scientific">Candidatus Nomurabacteria bacterium RIFCSPHIGHO2_02_FULL_42_19</name>
    <dbReference type="NCBI Taxonomy" id="1801756"/>
    <lineage>
        <taxon>Bacteria</taxon>
        <taxon>Candidatus Nomuraibacteriota</taxon>
    </lineage>
</organism>
<evidence type="ECO:0000256" key="9">
    <source>
        <dbReference type="ARBA" id="ARBA00022723"/>
    </source>
</evidence>
<feature type="binding site" evidence="21">
    <location>
        <begin position="140"/>
        <end position="142"/>
    </location>
    <ligand>
        <name>ATP</name>
        <dbReference type="ChEBI" id="CHEBI:30616"/>
    </ligand>
</feature>
<dbReference type="NCBIfam" id="NF002378">
    <property type="entry name" value="PRK01372.1"/>
    <property type="match status" value="1"/>
</dbReference>
<comment type="caution">
    <text evidence="25">The sequence shown here is derived from an EMBL/GenBank/DDBJ whole genome shotgun (WGS) entry which is preliminary data.</text>
</comment>
<dbReference type="STRING" id="1801756.A3C67_00310"/>
<evidence type="ECO:0000256" key="3">
    <source>
        <dbReference type="ARBA" id="ARBA00004496"/>
    </source>
</evidence>
<evidence type="ECO:0000256" key="22">
    <source>
        <dbReference type="PIRSR" id="PIRSR039102-3"/>
    </source>
</evidence>
<evidence type="ECO:0000256" key="5">
    <source>
        <dbReference type="ARBA" id="ARBA00010871"/>
    </source>
</evidence>
<evidence type="ECO:0000256" key="2">
    <source>
        <dbReference type="ARBA" id="ARBA00003921"/>
    </source>
</evidence>
<dbReference type="PROSITE" id="PS00843">
    <property type="entry name" value="DALA_DALA_LIGASE_1"/>
    <property type="match status" value="1"/>
</dbReference>
<dbReference type="Gene3D" id="3.30.470.20">
    <property type="entry name" value="ATP-grasp fold, B domain"/>
    <property type="match status" value="1"/>
</dbReference>
<dbReference type="HAMAP" id="MF_00047">
    <property type="entry name" value="Dala_Dala_lig"/>
    <property type="match status" value="1"/>
</dbReference>
<proteinExistence type="inferred from homology"/>
<dbReference type="InterPro" id="IPR000291">
    <property type="entry name" value="D-Ala_lig_Van_CS"/>
</dbReference>
<accession>A0A1F6W3F4</accession>
<dbReference type="InterPro" id="IPR011095">
    <property type="entry name" value="Dala_Dala_lig_C"/>
</dbReference>
<dbReference type="Gene3D" id="3.40.50.20">
    <property type="match status" value="2"/>
</dbReference>
<dbReference type="GO" id="GO:0071555">
    <property type="term" value="P:cell wall organization"/>
    <property type="evidence" value="ECO:0007669"/>
    <property type="project" value="UniProtKB-KW"/>
</dbReference>
<keyword evidence="10 21" id="KW-0547">Nucleotide-binding</keyword>
<dbReference type="InterPro" id="IPR013815">
    <property type="entry name" value="ATP_grasp_subdomain_1"/>
</dbReference>
<evidence type="ECO:0000256" key="16">
    <source>
        <dbReference type="ARBA" id="ARBA00023316"/>
    </source>
</evidence>
<feature type="binding site" evidence="21">
    <location>
        <position position="100"/>
    </location>
    <ligand>
        <name>ATP</name>
        <dbReference type="ChEBI" id="CHEBI:30616"/>
    </ligand>
</feature>
<dbReference type="AlphaFoldDB" id="A0A1F6W3F4"/>
<dbReference type="Proteomes" id="UP000179275">
    <property type="component" value="Unassembled WGS sequence"/>
</dbReference>
<keyword evidence="16 19" id="KW-0961">Cell wall biogenesis/degradation</keyword>
<evidence type="ECO:0000256" key="15">
    <source>
        <dbReference type="ARBA" id="ARBA00023211"/>
    </source>
</evidence>
<evidence type="ECO:0000256" key="6">
    <source>
        <dbReference type="ARBA" id="ARBA00012216"/>
    </source>
</evidence>
<dbReference type="PANTHER" id="PTHR23132:SF25">
    <property type="entry name" value="D-ALANINE--D-ALANINE LIGASE A"/>
    <property type="match status" value="1"/>
</dbReference>
<dbReference type="PIRSF" id="PIRSF039102">
    <property type="entry name" value="Ddl/VanB"/>
    <property type="match status" value="1"/>
</dbReference>
<dbReference type="InterPro" id="IPR005905">
    <property type="entry name" value="D_ala_D_ala"/>
</dbReference>
<protein>
    <recommendedName>
        <fullName evidence="6 19">D-alanine--D-alanine ligase</fullName>
        <ecNumber evidence="6 19">6.3.2.4</ecNumber>
    </recommendedName>
    <alternativeName>
        <fullName evidence="19">D-Ala-D-Ala ligase</fullName>
    </alternativeName>
    <alternativeName>
        <fullName evidence="19">D-alanylalanine synthetase</fullName>
    </alternativeName>
</protein>
<evidence type="ECO:0000313" key="26">
    <source>
        <dbReference type="Proteomes" id="UP000179275"/>
    </source>
</evidence>
<comment type="cofactor">
    <cofactor evidence="1">
        <name>Mn(2+)</name>
        <dbReference type="ChEBI" id="CHEBI:29035"/>
    </cofactor>
</comment>
<feature type="domain" description="ATP-grasp" evidence="24">
    <location>
        <begin position="104"/>
        <end position="304"/>
    </location>
</feature>
<evidence type="ECO:0000256" key="7">
    <source>
        <dbReference type="ARBA" id="ARBA00022490"/>
    </source>
</evidence>
<feature type="binding site" evidence="21">
    <location>
        <begin position="148"/>
        <end position="149"/>
    </location>
    <ligand>
        <name>ATP</name>
        <dbReference type="ChEBI" id="CHEBI:30616"/>
    </ligand>
</feature>
<dbReference type="Pfam" id="PF07478">
    <property type="entry name" value="Dala_Dala_lig_C"/>
    <property type="match status" value="1"/>
</dbReference>
<name>A0A1F6W3F4_9BACT</name>
<evidence type="ECO:0000259" key="24">
    <source>
        <dbReference type="PROSITE" id="PS50975"/>
    </source>
</evidence>
<dbReference type="SUPFAM" id="SSF52440">
    <property type="entry name" value="PreATP-grasp domain"/>
    <property type="match status" value="1"/>
</dbReference>
<dbReference type="GO" id="GO:0005524">
    <property type="term" value="F:ATP binding"/>
    <property type="evidence" value="ECO:0007669"/>
    <property type="project" value="UniProtKB-UniRule"/>
</dbReference>
<dbReference type="PROSITE" id="PS50975">
    <property type="entry name" value="ATP_GRASP"/>
    <property type="match status" value="1"/>
</dbReference>
<evidence type="ECO:0000256" key="8">
    <source>
        <dbReference type="ARBA" id="ARBA00022598"/>
    </source>
</evidence>
<dbReference type="PANTHER" id="PTHR23132">
    <property type="entry name" value="D-ALANINE--D-ALANINE LIGASE"/>
    <property type="match status" value="1"/>
</dbReference>
<keyword evidence="7 19" id="KW-0963">Cytoplasm</keyword>
<feature type="binding site" evidence="22">
    <location>
        <position position="271"/>
    </location>
    <ligand>
        <name>Mg(2+)</name>
        <dbReference type="ChEBI" id="CHEBI:18420"/>
        <label>1</label>
    </ligand>
</feature>
<keyword evidence="14 19" id="KW-0573">Peptidoglycan synthesis</keyword>
<comment type="function">
    <text evidence="2 19">Cell wall formation.</text>
</comment>
<feature type="binding site" evidence="21">
    <location>
        <begin position="178"/>
        <end position="185"/>
    </location>
    <ligand>
        <name>ATP</name>
        <dbReference type="ChEBI" id="CHEBI:30616"/>
    </ligand>
</feature>
<keyword evidence="9 22" id="KW-0479">Metal-binding</keyword>
<evidence type="ECO:0000256" key="1">
    <source>
        <dbReference type="ARBA" id="ARBA00001936"/>
    </source>
</evidence>
<dbReference type="PROSITE" id="PS00844">
    <property type="entry name" value="DALA_DALA_LIGASE_2"/>
    <property type="match status" value="1"/>
</dbReference>
<sequence>MKKKLRIGILFGGKSAEHEVSLESAKNVISALNKKKYKVKPIKIGKDGQFNFNNLKNFNVVFPVLHGPFGEDGSMQGLLKLAGIPYVGAGVLGSAVSMDKDVMKRLLRDAGIPIGKFITISNGKKINFKKIKKELGLPLFIKPANMGSSVGVSKVRNETEFKRALREAFKFDTKIVIEEFIDGGEIECAVLGNETPTASIPGEIIANQEFYSYDAKYIDHSSVSEIPAKLDKNTIKKIQELAVKTFEVLNCEGMGRVDFFLKKNGEVLVNEINTIPGFTNISMYPKLWEASGIPLPKLLDILIDLAIARFKRESKLKTTVK</sequence>
<comment type="subcellular location">
    <subcellularLocation>
        <location evidence="3 19">Cytoplasm</location>
    </subcellularLocation>
</comment>
<comment type="cofactor">
    <cofactor evidence="22">
        <name>Mg(2+)</name>
        <dbReference type="ChEBI" id="CHEBI:18420"/>
    </cofactor>
    <cofactor evidence="22">
        <name>Mn(2+)</name>
        <dbReference type="ChEBI" id="CHEBI:29035"/>
    </cofactor>
    <text evidence="22">Binds 2 magnesium or manganese ions per subunit.</text>
</comment>
<evidence type="ECO:0000256" key="13">
    <source>
        <dbReference type="ARBA" id="ARBA00022960"/>
    </source>
</evidence>
<dbReference type="GO" id="GO:0009252">
    <property type="term" value="P:peptidoglycan biosynthetic process"/>
    <property type="evidence" value="ECO:0007669"/>
    <property type="project" value="UniProtKB-UniRule"/>
</dbReference>
<dbReference type="GO" id="GO:0008716">
    <property type="term" value="F:D-alanine-D-alanine ligase activity"/>
    <property type="evidence" value="ECO:0007669"/>
    <property type="project" value="UniProtKB-UniRule"/>
</dbReference>
<dbReference type="InterPro" id="IPR011127">
    <property type="entry name" value="Dala_Dala_lig_N"/>
</dbReference>
<dbReference type="FunFam" id="3.30.1490.20:FF:000007">
    <property type="entry name" value="D-alanine--D-alanine ligase"/>
    <property type="match status" value="1"/>
</dbReference>
<feature type="binding site" evidence="21">
    <location>
        <begin position="270"/>
        <end position="271"/>
    </location>
    <ligand>
        <name>ATP</name>
        <dbReference type="ChEBI" id="CHEBI:30616"/>
    </ligand>
</feature>
<feature type="binding site" evidence="22">
    <location>
        <position position="258"/>
    </location>
    <ligand>
        <name>Mg(2+)</name>
        <dbReference type="ChEBI" id="CHEBI:18420"/>
        <label>1</label>
    </ligand>
</feature>
<evidence type="ECO:0000313" key="25">
    <source>
        <dbReference type="EMBL" id="OGI76306.1"/>
    </source>
</evidence>
<comment type="pathway">
    <text evidence="18">Glycan biosynthesis.</text>
</comment>
<evidence type="ECO:0000256" key="11">
    <source>
        <dbReference type="ARBA" id="ARBA00022840"/>
    </source>
</evidence>
<evidence type="ECO:0000256" key="19">
    <source>
        <dbReference type="HAMAP-Rule" id="MF_00047"/>
    </source>
</evidence>
<evidence type="ECO:0000256" key="23">
    <source>
        <dbReference type="PROSITE-ProRule" id="PRU00409"/>
    </source>
</evidence>
<evidence type="ECO:0000256" key="17">
    <source>
        <dbReference type="ARBA" id="ARBA00047614"/>
    </source>
</evidence>
<feature type="active site" evidence="20">
    <location>
        <position position="17"/>
    </location>
</feature>
<dbReference type="GO" id="GO:0008360">
    <property type="term" value="P:regulation of cell shape"/>
    <property type="evidence" value="ECO:0007669"/>
    <property type="project" value="UniProtKB-KW"/>
</dbReference>
<feature type="binding site" evidence="22">
    <location>
        <position position="271"/>
    </location>
    <ligand>
        <name>Mg(2+)</name>
        <dbReference type="ChEBI" id="CHEBI:18420"/>
        <label>2</label>
    </ligand>
</feature>
<dbReference type="Gene3D" id="3.30.1490.20">
    <property type="entry name" value="ATP-grasp fold, A domain"/>
    <property type="match status" value="1"/>
</dbReference>
<evidence type="ECO:0000256" key="18">
    <source>
        <dbReference type="ARBA" id="ARBA00060592"/>
    </source>
</evidence>
<evidence type="ECO:0000256" key="14">
    <source>
        <dbReference type="ARBA" id="ARBA00022984"/>
    </source>
</evidence>
<keyword evidence="13 19" id="KW-0133">Cell shape</keyword>
<keyword evidence="12 22" id="KW-0460">Magnesium</keyword>
<dbReference type="GO" id="GO:0046872">
    <property type="term" value="F:metal ion binding"/>
    <property type="evidence" value="ECO:0007669"/>
    <property type="project" value="UniProtKB-KW"/>
</dbReference>
<gene>
    <name evidence="19" type="primary">ddl</name>
    <name evidence="25" type="ORF">A3C67_00310</name>
</gene>
<dbReference type="GO" id="GO:0005829">
    <property type="term" value="C:cytosol"/>
    <property type="evidence" value="ECO:0007669"/>
    <property type="project" value="TreeGrafter"/>
</dbReference>
<evidence type="ECO:0000256" key="20">
    <source>
        <dbReference type="PIRSR" id="PIRSR039102-1"/>
    </source>
</evidence>
<dbReference type="EMBL" id="MFUG01000005">
    <property type="protein sequence ID" value="OGI76306.1"/>
    <property type="molecule type" value="Genomic_DNA"/>
</dbReference>
<keyword evidence="15 22" id="KW-0464">Manganese</keyword>
<evidence type="ECO:0000256" key="21">
    <source>
        <dbReference type="PIRSR" id="PIRSR039102-2"/>
    </source>
</evidence>
<comment type="similarity">
    <text evidence="5 19">Belongs to the D-alanine--D-alanine ligase family.</text>
</comment>
<dbReference type="NCBIfam" id="TIGR01205">
    <property type="entry name" value="D_ala_D_alaTIGR"/>
    <property type="match status" value="1"/>
</dbReference>
<feature type="active site" evidence="20">
    <location>
        <position position="148"/>
    </location>
</feature>
<dbReference type="InterPro" id="IPR011761">
    <property type="entry name" value="ATP-grasp"/>
</dbReference>
<evidence type="ECO:0000256" key="12">
    <source>
        <dbReference type="ARBA" id="ARBA00022842"/>
    </source>
</evidence>
<evidence type="ECO:0000256" key="4">
    <source>
        <dbReference type="ARBA" id="ARBA00004752"/>
    </source>
</evidence>
<comment type="catalytic activity">
    <reaction evidence="17 19">
        <text>2 D-alanine + ATP = D-alanyl-D-alanine + ADP + phosphate + H(+)</text>
        <dbReference type="Rhea" id="RHEA:11224"/>
        <dbReference type="ChEBI" id="CHEBI:15378"/>
        <dbReference type="ChEBI" id="CHEBI:30616"/>
        <dbReference type="ChEBI" id="CHEBI:43474"/>
        <dbReference type="ChEBI" id="CHEBI:57416"/>
        <dbReference type="ChEBI" id="CHEBI:57822"/>
        <dbReference type="ChEBI" id="CHEBI:456216"/>
        <dbReference type="EC" id="6.3.2.4"/>
    </reaction>
</comment>
<keyword evidence="8 19" id="KW-0436">Ligase</keyword>
<evidence type="ECO:0000256" key="10">
    <source>
        <dbReference type="ARBA" id="ARBA00022741"/>
    </source>
</evidence>